<evidence type="ECO:0000313" key="1">
    <source>
        <dbReference type="EMBL" id="TVY02171.1"/>
    </source>
</evidence>
<dbReference type="Proteomes" id="UP000316330">
    <property type="component" value="Unassembled WGS sequence"/>
</dbReference>
<name>A0A559JQL2_9BACL</name>
<organism evidence="1 2">
    <name type="scientific">Cohnella terricola</name>
    <dbReference type="NCBI Taxonomy" id="1289167"/>
    <lineage>
        <taxon>Bacteria</taxon>
        <taxon>Bacillati</taxon>
        <taxon>Bacillota</taxon>
        <taxon>Bacilli</taxon>
        <taxon>Bacillales</taxon>
        <taxon>Paenibacillaceae</taxon>
        <taxon>Cohnella</taxon>
    </lineage>
</organism>
<proteinExistence type="predicted"/>
<comment type="caution">
    <text evidence="1">The sequence shown here is derived from an EMBL/GenBank/DDBJ whole genome shotgun (WGS) entry which is preliminary data.</text>
</comment>
<dbReference type="InterPro" id="IPR024984">
    <property type="entry name" value="DUF3888"/>
</dbReference>
<dbReference type="OrthoDB" id="1937736at2"/>
<sequence>MKKITLILFLLMGTSIFDSSSNLVAAKPIKSDYQQDLIFTLINPSIFNALVGFYGTPKTYDLTESKILEIERIGSGFNFRVKVLIETYTGPHNPPYGHEKITMQVNLTSVLIEKFEHTQSD</sequence>
<protein>
    <submittedName>
        <fullName evidence="1">DUF3888 domain-containing protein</fullName>
    </submittedName>
</protein>
<keyword evidence="2" id="KW-1185">Reference proteome</keyword>
<dbReference type="Pfam" id="PF13027">
    <property type="entry name" value="DUF3888"/>
    <property type="match status" value="1"/>
</dbReference>
<dbReference type="AlphaFoldDB" id="A0A559JQL2"/>
<gene>
    <name evidence="1" type="ORF">FPZ45_06935</name>
</gene>
<dbReference type="EMBL" id="VNJJ01000003">
    <property type="protein sequence ID" value="TVY02171.1"/>
    <property type="molecule type" value="Genomic_DNA"/>
</dbReference>
<dbReference type="RefSeq" id="WP_144699797.1">
    <property type="nucleotide sequence ID" value="NZ_VNJJ01000003.1"/>
</dbReference>
<reference evidence="1 2" key="1">
    <citation type="submission" date="2019-07" db="EMBL/GenBank/DDBJ databases">
        <authorList>
            <person name="Kim J."/>
        </authorList>
    </citation>
    <scope>NUCLEOTIDE SEQUENCE [LARGE SCALE GENOMIC DNA]</scope>
    <source>
        <strain evidence="1 2">G13</strain>
    </source>
</reference>
<accession>A0A559JQL2</accession>
<evidence type="ECO:0000313" key="2">
    <source>
        <dbReference type="Proteomes" id="UP000316330"/>
    </source>
</evidence>